<comment type="caution">
    <text evidence="1">The sequence shown here is derived from an EMBL/GenBank/DDBJ whole genome shotgun (WGS) entry which is preliminary data.</text>
</comment>
<dbReference type="EMBL" id="JACGWN010000003">
    <property type="protein sequence ID" value="KAL0455702.1"/>
    <property type="molecule type" value="Genomic_DNA"/>
</dbReference>
<evidence type="ECO:0000313" key="1">
    <source>
        <dbReference type="EMBL" id="KAL0455702.1"/>
    </source>
</evidence>
<gene>
    <name evidence="1" type="ORF">Slati_0909400</name>
</gene>
<sequence>MAPSKTVSQTPYEIWHASLRPTSTKDMFLIYDGGELILKGYSNASIKSHDDDAKS</sequence>
<accession>A0AAW2XRZ7</accession>
<reference evidence="1" key="1">
    <citation type="submission" date="2020-06" db="EMBL/GenBank/DDBJ databases">
        <authorList>
            <person name="Li T."/>
            <person name="Hu X."/>
            <person name="Zhang T."/>
            <person name="Song X."/>
            <person name="Zhang H."/>
            <person name="Dai N."/>
            <person name="Sheng W."/>
            <person name="Hou X."/>
            <person name="Wei L."/>
        </authorList>
    </citation>
    <scope>NUCLEOTIDE SEQUENCE</scope>
    <source>
        <strain evidence="1">KEN1</strain>
        <tissue evidence="1">Leaf</tissue>
    </source>
</reference>
<proteinExistence type="predicted"/>
<protein>
    <submittedName>
        <fullName evidence="1">Uncharacterized protein</fullName>
    </submittedName>
</protein>
<dbReference type="AlphaFoldDB" id="A0AAW2XRZ7"/>
<organism evidence="1">
    <name type="scientific">Sesamum latifolium</name>
    <dbReference type="NCBI Taxonomy" id="2727402"/>
    <lineage>
        <taxon>Eukaryota</taxon>
        <taxon>Viridiplantae</taxon>
        <taxon>Streptophyta</taxon>
        <taxon>Embryophyta</taxon>
        <taxon>Tracheophyta</taxon>
        <taxon>Spermatophyta</taxon>
        <taxon>Magnoliopsida</taxon>
        <taxon>eudicotyledons</taxon>
        <taxon>Gunneridae</taxon>
        <taxon>Pentapetalae</taxon>
        <taxon>asterids</taxon>
        <taxon>lamiids</taxon>
        <taxon>Lamiales</taxon>
        <taxon>Pedaliaceae</taxon>
        <taxon>Sesamum</taxon>
    </lineage>
</organism>
<name>A0AAW2XRZ7_9LAMI</name>
<reference evidence="1" key="2">
    <citation type="journal article" date="2024" name="Plant">
        <title>Genomic evolution and insights into agronomic trait innovations of Sesamum species.</title>
        <authorList>
            <person name="Miao H."/>
            <person name="Wang L."/>
            <person name="Qu L."/>
            <person name="Liu H."/>
            <person name="Sun Y."/>
            <person name="Le M."/>
            <person name="Wang Q."/>
            <person name="Wei S."/>
            <person name="Zheng Y."/>
            <person name="Lin W."/>
            <person name="Duan Y."/>
            <person name="Cao H."/>
            <person name="Xiong S."/>
            <person name="Wang X."/>
            <person name="Wei L."/>
            <person name="Li C."/>
            <person name="Ma Q."/>
            <person name="Ju M."/>
            <person name="Zhao R."/>
            <person name="Li G."/>
            <person name="Mu C."/>
            <person name="Tian Q."/>
            <person name="Mei H."/>
            <person name="Zhang T."/>
            <person name="Gao T."/>
            <person name="Zhang H."/>
        </authorList>
    </citation>
    <scope>NUCLEOTIDE SEQUENCE</scope>
    <source>
        <strain evidence="1">KEN1</strain>
    </source>
</reference>